<dbReference type="Pfam" id="PF01451">
    <property type="entry name" value="LMWPc"/>
    <property type="match status" value="1"/>
</dbReference>
<dbReference type="InterPro" id="IPR050438">
    <property type="entry name" value="LMW_PTPase"/>
</dbReference>
<dbReference type="SUPFAM" id="SSF52788">
    <property type="entry name" value="Phosphotyrosine protein phosphatases I"/>
    <property type="match status" value="1"/>
</dbReference>
<proteinExistence type="inferred from homology"/>
<sequence>MKKIILLKVKDNLLIGSEKEENLEELKRELNLNDSPIITLRKEPLEELKELAPLIILHQNQYFFNLSEKETSLLERYYFLEYREKDFLLDFSELVNFLKKRYKIEKNFKEPFKIRNWTHIKIDKDIYLLKRGSFSLYALEAKLKRKIKISRNYWFNILVVCTGNTCRSPMAKGILEAYLKDYPVFIYSAGTQALNNSPPSSYAEKALKEIGIDISGHLAKSVSEDMIKEADLILCAEKNHYYYLTALFPECEDKLFLIKGYPQKNGEDLFDPIGLDYDAFLKVRDELLVALKNVSEDIKERFN</sequence>
<gene>
    <name evidence="6" type="ORF">ENU74_00465</name>
</gene>
<organism evidence="6">
    <name type="scientific">candidate division WOR-3 bacterium</name>
    <dbReference type="NCBI Taxonomy" id="2052148"/>
    <lineage>
        <taxon>Bacteria</taxon>
        <taxon>Bacteria division WOR-3</taxon>
    </lineage>
</organism>
<dbReference type="PRINTS" id="PR00719">
    <property type="entry name" value="LMWPTPASE"/>
</dbReference>
<accession>A0A7V3ZTT5</accession>
<evidence type="ECO:0000256" key="1">
    <source>
        <dbReference type="ARBA" id="ARBA00011063"/>
    </source>
</evidence>
<keyword evidence="3" id="KW-0904">Protein phosphatase</keyword>
<keyword evidence="2" id="KW-0378">Hydrolase</keyword>
<comment type="caution">
    <text evidence="6">The sequence shown here is derived from an EMBL/GenBank/DDBJ whole genome shotgun (WGS) entry which is preliminary data.</text>
</comment>
<evidence type="ECO:0000256" key="2">
    <source>
        <dbReference type="ARBA" id="ARBA00022801"/>
    </source>
</evidence>
<dbReference type="InterPro" id="IPR023485">
    <property type="entry name" value="Ptyr_pPase"/>
</dbReference>
<feature type="active site" description="Nucleophile" evidence="4">
    <location>
        <position position="161"/>
    </location>
</feature>
<protein>
    <recommendedName>
        <fullName evidence="5">Phosphotyrosine protein phosphatase I domain-containing protein</fullName>
    </recommendedName>
</protein>
<evidence type="ECO:0000259" key="5">
    <source>
        <dbReference type="SMART" id="SM00226"/>
    </source>
</evidence>
<dbReference type="InterPro" id="IPR017867">
    <property type="entry name" value="Tyr_phospatase_low_mol_wt"/>
</dbReference>
<comment type="similarity">
    <text evidence="1">Belongs to the low molecular weight phosphotyrosine protein phosphatase family.</text>
</comment>
<dbReference type="AlphaFoldDB" id="A0A7V3ZTT5"/>
<dbReference type="PANTHER" id="PTHR11717:SF31">
    <property type="entry name" value="LOW MOLECULAR WEIGHT PROTEIN-TYROSINE-PHOSPHATASE ETP-RELATED"/>
    <property type="match status" value="1"/>
</dbReference>
<evidence type="ECO:0000256" key="4">
    <source>
        <dbReference type="PIRSR" id="PIRSR617867-1"/>
    </source>
</evidence>
<dbReference type="PANTHER" id="PTHR11717">
    <property type="entry name" value="LOW MOLECULAR WEIGHT PROTEIN TYROSINE PHOSPHATASE"/>
    <property type="match status" value="1"/>
</dbReference>
<dbReference type="InterPro" id="IPR036196">
    <property type="entry name" value="Ptyr_pPase_sf"/>
</dbReference>
<feature type="active site" evidence="4">
    <location>
        <position position="167"/>
    </location>
</feature>
<feature type="active site" description="Proton donor" evidence="4">
    <location>
        <position position="271"/>
    </location>
</feature>
<evidence type="ECO:0000256" key="3">
    <source>
        <dbReference type="ARBA" id="ARBA00022912"/>
    </source>
</evidence>
<evidence type="ECO:0000313" key="6">
    <source>
        <dbReference type="EMBL" id="HGK63064.1"/>
    </source>
</evidence>
<dbReference type="Gene3D" id="3.40.50.2300">
    <property type="match status" value="1"/>
</dbReference>
<dbReference type="GO" id="GO:0004725">
    <property type="term" value="F:protein tyrosine phosphatase activity"/>
    <property type="evidence" value="ECO:0007669"/>
    <property type="project" value="InterPro"/>
</dbReference>
<dbReference type="EMBL" id="DTDR01000014">
    <property type="protein sequence ID" value="HGK63064.1"/>
    <property type="molecule type" value="Genomic_DNA"/>
</dbReference>
<reference evidence="6" key="1">
    <citation type="journal article" date="2020" name="mSystems">
        <title>Genome- and Community-Level Interaction Insights into Carbon Utilization and Element Cycling Functions of Hydrothermarchaeota in Hydrothermal Sediment.</title>
        <authorList>
            <person name="Zhou Z."/>
            <person name="Liu Y."/>
            <person name="Xu W."/>
            <person name="Pan J."/>
            <person name="Luo Z.H."/>
            <person name="Li M."/>
        </authorList>
    </citation>
    <scope>NUCLEOTIDE SEQUENCE [LARGE SCALE GENOMIC DNA]</scope>
    <source>
        <strain evidence="6">SpSt-697</strain>
    </source>
</reference>
<name>A0A7V3ZTT5_UNCW3</name>
<feature type="domain" description="Phosphotyrosine protein phosphatase I" evidence="5">
    <location>
        <begin position="155"/>
        <end position="297"/>
    </location>
</feature>
<dbReference type="SMART" id="SM00226">
    <property type="entry name" value="LMWPc"/>
    <property type="match status" value="1"/>
</dbReference>